<evidence type="ECO:0000313" key="3">
    <source>
        <dbReference type="EMBL" id="KAJ8050810.1"/>
    </source>
</evidence>
<keyword evidence="1" id="KW-0472">Membrane</keyword>
<keyword evidence="1" id="KW-1133">Transmembrane helix</keyword>
<dbReference type="EMBL" id="JAIZAY010000001">
    <property type="protein sequence ID" value="KAJ8050810.1"/>
    <property type="molecule type" value="Genomic_DNA"/>
</dbReference>
<evidence type="ECO:0000256" key="1">
    <source>
        <dbReference type="SAM" id="Phobius"/>
    </source>
</evidence>
<name>A0A9Q1CTW0_HOLLE</name>
<proteinExistence type="predicted"/>
<organism evidence="3 4">
    <name type="scientific">Holothuria leucospilota</name>
    <name type="common">Black long sea cucumber</name>
    <name type="synonym">Mertensiothuria leucospilota</name>
    <dbReference type="NCBI Taxonomy" id="206669"/>
    <lineage>
        <taxon>Eukaryota</taxon>
        <taxon>Metazoa</taxon>
        <taxon>Echinodermata</taxon>
        <taxon>Eleutherozoa</taxon>
        <taxon>Echinozoa</taxon>
        <taxon>Holothuroidea</taxon>
        <taxon>Aspidochirotacea</taxon>
        <taxon>Aspidochirotida</taxon>
        <taxon>Holothuriidae</taxon>
        <taxon>Holothuria</taxon>
    </lineage>
</organism>
<feature type="transmembrane region" description="Helical" evidence="1">
    <location>
        <begin position="201"/>
        <end position="218"/>
    </location>
</feature>
<evidence type="ECO:0000256" key="2">
    <source>
        <dbReference type="SAM" id="SignalP"/>
    </source>
</evidence>
<evidence type="ECO:0008006" key="5">
    <source>
        <dbReference type="Google" id="ProtNLM"/>
    </source>
</evidence>
<reference evidence="3" key="1">
    <citation type="submission" date="2021-10" db="EMBL/GenBank/DDBJ databases">
        <title>Tropical sea cucumber genome reveals ecological adaptation and Cuvierian tubules defense mechanism.</title>
        <authorList>
            <person name="Chen T."/>
        </authorList>
    </citation>
    <scope>NUCLEOTIDE SEQUENCE</scope>
    <source>
        <strain evidence="3">Nanhai2018</strain>
        <tissue evidence="3">Muscle</tissue>
    </source>
</reference>
<accession>A0A9Q1CTW0</accession>
<comment type="caution">
    <text evidence="3">The sequence shown here is derived from an EMBL/GenBank/DDBJ whole genome shotgun (WGS) entry which is preliminary data.</text>
</comment>
<evidence type="ECO:0000313" key="4">
    <source>
        <dbReference type="Proteomes" id="UP001152320"/>
    </source>
</evidence>
<feature type="signal peptide" evidence="2">
    <location>
        <begin position="1"/>
        <end position="18"/>
    </location>
</feature>
<dbReference type="Proteomes" id="UP001152320">
    <property type="component" value="Chromosome 1"/>
</dbReference>
<dbReference type="Gene3D" id="2.60.40.10">
    <property type="entry name" value="Immunoglobulins"/>
    <property type="match status" value="1"/>
</dbReference>
<keyword evidence="4" id="KW-1185">Reference proteome</keyword>
<dbReference type="InterPro" id="IPR036179">
    <property type="entry name" value="Ig-like_dom_sf"/>
</dbReference>
<dbReference type="SUPFAM" id="SSF48726">
    <property type="entry name" value="Immunoglobulin"/>
    <property type="match status" value="1"/>
</dbReference>
<keyword evidence="2" id="KW-0732">Signal</keyword>
<dbReference type="OrthoDB" id="6353782at2759"/>
<dbReference type="AlphaFoldDB" id="A0A9Q1CTW0"/>
<feature type="chain" id="PRO_5040374543" description="Immunoglobulin subtype domain-containing protein" evidence="2">
    <location>
        <begin position="19"/>
        <end position="258"/>
    </location>
</feature>
<protein>
    <recommendedName>
        <fullName evidence="5">Immunoglobulin subtype domain-containing protein</fullName>
    </recommendedName>
</protein>
<gene>
    <name evidence="3" type="ORF">HOLleu_04150</name>
</gene>
<sequence length="258" mass="28517">MNLHITIWLLTLTLISLSSFTQEAGNANPCSPPKTVSLTIGQEGIIECICDDSISLYWYFGNDTTAVKPFIYIDNSVKYGPGYSSGEYDIDVNGSLVIRNVTSIHGGTYAVLIIEPGNSVPRAEIFTVDVIGPEETDVMETYKNDQERALDNPEKGATITLDEPGKTSTSPVNDNYEQFVEVADITSLQEEIDQMKRIDRAMLALLVIVLIGIVLVIWRSYTVPLSKNSNCKEERVRCHQDLKQFLVACPGSCPCGKR</sequence>
<keyword evidence="1" id="KW-0812">Transmembrane</keyword>
<dbReference type="InterPro" id="IPR013783">
    <property type="entry name" value="Ig-like_fold"/>
</dbReference>